<proteinExistence type="inferred from homology"/>
<evidence type="ECO:0000259" key="8">
    <source>
        <dbReference type="PROSITE" id="PS51214"/>
    </source>
</evidence>
<evidence type="ECO:0000313" key="10">
    <source>
        <dbReference type="Proteomes" id="UP001519460"/>
    </source>
</evidence>
<feature type="repeat" description="ARM" evidence="6">
    <location>
        <begin position="117"/>
        <end position="160"/>
    </location>
</feature>
<dbReference type="PROSITE" id="PS51214">
    <property type="entry name" value="IBB"/>
    <property type="match status" value="1"/>
</dbReference>
<dbReference type="SMART" id="SM00185">
    <property type="entry name" value="ARM"/>
    <property type="match status" value="8"/>
</dbReference>
<evidence type="ECO:0000256" key="3">
    <source>
        <dbReference type="ARBA" id="ARBA00022737"/>
    </source>
</evidence>
<feature type="domain" description="IBB" evidence="8">
    <location>
        <begin position="1"/>
        <end position="56"/>
    </location>
</feature>
<evidence type="ECO:0000256" key="7">
    <source>
        <dbReference type="SAM" id="MobiDB-lite"/>
    </source>
</evidence>
<dbReference type="SUPFAM" id="SSF48371">
    <property type="entry name" value="ARM repeat"/>
    <property type="match status" value="1"/>
</dbReference>
<comment type="similarity">
    <text evidence="1 5">Belongs to the importin alpha family.</text>
</comment>
<dbReference type="PIRSF" id="PIRSF005673">
    <property type="entry name" value="Importin_alpha"/>
    <property type="match status" value="1"/>
</dbReference>
<dbReference type="Gene3D" id="1.25.10.10">
    <property type="entry name" value="Leucine-rich Repeat Variant"/>
    <property type="match status" value="1"/>
</dbReference>
<dbReference type="InterPro" id="IPR000225">
    <property type="entry name" value="Armadillo"/>
</dbReference>
<dbReference type="GO" id="GO:0005634">
    <property type="term" value="C:nucleus"/>
    <property type="evidence" value="ECO:0007669"/>
    <property type="project" value="UniProtKB-ARBA"/>
</dbReference>
<protein>
    <recommendedName>
        <fullName evidence="5">Importin subunit alpha</fullName>
    </recommendedName>
</protein>
<evidence type="ECO:0000256" key="2">
    <source>
        <dbReference type="ARBA" id="ARBA00022448"/>
    </source>
</evidence>
<dbReference type="InterPro" id="IPR032413">
    <property type="entry name" value="Arm_3"/>
</dbReference>
<keyword evidence="3" id="KW-0677">Repeat</keyword>
<dbReference type="Pfam" id="PF16186">
    <property type="entry name" value="Arm_3"/>
    <property type="match status" value="1"/>
</dbReference>
<dbReference type="InterPro" id="IPR036975">
    <property type="entry name" value="Importin-a_IBB_sf"/>
</dbReference>
<dbReference type="AlphaFoldDB" id="A0ABD0JWG5"/>
<gene>
    <name evidence="9" type="ORF">BaRGS_00029899</name>
</gene>
<feature type="repeat" description="ARM" evidence="6">
    <location>
        <begin position="160"/>
        <end position="188"/>
    </location>
</feature>
<keyword evidence="2 5" id="KW-0813">Transport</keyword>
<feature type="region of interest" description="Disordered" evidence="7">
    <location>
        <begin position="1"/>
        <end position="33"/>
    </location>
</feature>
<reference evidence="9 10" key="1">
    <citation type="journal article" date="2023" name="Sci. Data">
        <title>Genome assembly of the Korean intertidal mud-creeper Batillaria attramentaria.</title>
        <authorList>
            <person name="Patra A.K."/>
            <person name="Ho P.T."/>
            <person name="Jun S."/>
            <person name="Lee S.J."/>
            <person name="Kim Y."/>
            <person name="Won Y.J."/>
        </authorList>
    </citation>
    <scope>NUCLEOTIDE SEQUENCE [LARGE SCALE GENOMIC DNA]</scope>
    <source>
        <strain evidence="9">Wonlab-2016</strain>
    </source>
</reference>
<accession>A0ABD0JWG5</accession>
<dbReference type="PROSITE" id="PS50176">
    <property type="entry name" value="ARM_REPEAT"/>
    <property type="match status" value="4"/>
</dbReference>
<evidence type="ECO:0000313" key="9">
    <source>
        <dbReference type="EMBL" id="KAK7478918.1"/>
    </source>
</evidence>
<dbReference type="EMBL" id="JACVVK020000315">
    <property type="protein sequence ID" value="KAK7478918.1"/>
    <property type="molecule type" value="Genomic_DNA"/>
</dbReference>
<organism evidence="9 10">
    <name type="scientific">Batillaria attramentaria</name>
    <dbReference type="NCBI Taxonomy" id="370345"/>
    <lineage>
        <taxon>Eukaryota</taxon>
        <taxon>Metazoa</taxon>
        <taxon>Spiralia</taxon>
        <taxon>Lophotrochozoa</taxon>
        <taxon>Mollusca</taxon>
        <taxon>Gastropoda</taxon>
        <taxon>Caenogastropoda</taxon>
        <taxon>Sorbeoconcha</taxon>
        <taxon>Cerithioidea</taxon>
        <taxon>Batillariidae</taxon>
        <taxon>Batillaria</taxon>
    </lineage>
</organism>
<dbReference type="Gene3D" id="1.20.5.690">
    <property type="entry name" value="Importin-alpha, importin-beta-binding domain"/>
    <property type="match status" value="1"/>
</dbReference>
<evidence type="ECO:0000256" key="1">
    <source>
        <dbReference type="ARBA" id="ARBA00010394"/>
    </source>
</evidence>
<dbReference type="InterPro" id="IPR024931">
    <property type="entry name" value="Importin_alpha"/>
</dbReference>
<dbReference type="InterPro" id="IPR002652">
    <property type="entry name" value="Importin-a_IBB"/>
</dbReference>
<keyword evidence="4 5" id="KW-0653">Protein transport</keyword>
<dbReference type="Pfam" id="PF00514">
    <property type="entry name" value="Arm"/>
    <property type="match status" value="7"/>
</dbReference>
<dbReference type="Pfam" id="PF01749">
    <property type="entry name" value="IBB"/>
    <property type="match status" value="1"/>
</dbReference>
<evidence type="ECO:0000256" key="5">
    <source>
        <dbReference type="PIRNR" id="PIRNR005673"/>
    </source>
</evidence>
<dbReference type="GO" id="GO:0015031">
    <property type="term" value="P:protein transport"/>
    <property type="evidence" value="ECO:0007669"/>
    <property type="project" value="UniProtKB-KW"/>
</dbReference>
<evidence type="ECO:0000256" key="6">
    <source>
        <dbReference type="PROSITE-ProRule" id="PRU00259"/>
    </source>
</evidence>
<evidence type="ECO:0000256" key="4">
    <source>
        <dbReference type="ARBA" id="ARBA00022927"/>
    </source>
</evidence>
<name>A0ABD0JWG5_9CAEN</name>
<dbReference type="InterPro" id="IPR011989">
    <property type="entry name" value="ARM-like"/>
</dbReference>
<feature type="repeat" description="ARM" evidence="6">
    <location>
        <begin position="287"/>
        <end position="329"/>
    </location>
</feature>
<dbReference type="InterPro" id="IPR016024">
    <property type="entry name" value="ARM-type_fold"/>
</dbReference>
<dbReference type="Proteomes" id="UP001519460">
    <property type="component" value="Unassembled WGS sequence"/>
</dbReference>
<sequence length="524" mass="57303">MPLQENADRIRNYKNKGRDADEMRRRRNETSIELRKAKKEESLLKRRNVCDVSDDDDGATSPLQEIGNKAQAAWSLEEIVAGIRGSDPEKQFEATQACRKMLSKERSPPINDVIKTGVIPRLVSFLDCANIPTLQFEAAWALTNIASGTSDQTNAVVKAGAVAPFIRLLESDNLAVCEQAVWALGNIAGDGPGLRDYVIDCGILEPLLRLATANVTASFLRNVTWTISNLCRNKNPSPPPKVVSYCLPTLRALLNLTDREVLADTCWALSYLTDGSNDKIQAVIDAGVVPRLVELLGSSEPAVLTPALRTIGNIVTGDDKQTQAVLDVGALRVFPQLLNHAKSNLQKESAWTLSNITAGNQQQIQAVIDHGLIPHLIDLMRRGDFKSQKEAVWAITNLTSGGSVLQVGHCLEHGCLAPLCSLLTARDTKIILVILDAIGNILHMAEQVNQLDQMCVMLEELGAVDKIEQLQTHENKEVYQAALKLIDKYLGADEEVDNVAAPEATDNCYQFNTPDNVPTGGFQF</sequence>
<keyword evidence="10" id="KW-1185">Reference proteome</keyword>
<dbReference type="PANTHER" id="PTHR23316">
    <property type="entry name" value="IMPORTIN ALPHA"/>
    <property type="match status" value="1"/>
</dbReference>
<dbReference type="FunFam" id="1.25.10.10:FF:000009">
    <property type="entry name" value="Importin subunit alpha"/>
    <property type="match status" value="1"/>
</dbReference>
<comment type="caution">
    <text evidence="9">The sequence shown here is derived from an EMBL/GenBank/DDBJ whole genome shotgun (WGS) entry which is preliminary data.</text>
</comment>
<feature type="repeat" description="ARM" evidence="6">
    <location>
        <begin position="329"/>
        <end position="371"/>
    </location>
</feature>